<organism evidence="1 2">
    <name type="scientific">Eubacterium plexicaudatum ASF492</name>
    <dbReference type="NCBI Taxonomy" id="1235802"/>
    <lineage>
        <taxon>Bacteria</taxon>
        <taxon>Bacillati</taxon>
        <taxon>Bacillota</taxon>
        <taxon>Clostridia</taxon>
        <taxon>Eubacteriales</taxon>
        <taxon>Eubacteriaceae</taxon>
        <taxon>Eubacterium</taxon>
    </lineage>
</organism>
<dbReference type="EMBL" id="AQFT01000042">
    <property type="protein sequence ID" value="EMZ32464.1"/>
    <property type="molecule type" value="Genomic_DNA"/>
</dbReference>
<dbReference type="STRING" id="1235802.C823_01520"/>
<dbReference type="Gene3D" id="6.10.140.1630">
    <property type="match status" value="1"/>
</dbReference>
<dbReference type="Proteomes" id="UP000012589">
    <property type="component" value="Unassembled WGS sequence"/>
</dbReference>
<dbReference type="AlphaFoldDB" id="N2B6Z1"/>
<evidence type="ECO:0000313" key="1">
    <source>
        <dbReference type="EMBL" id="EMZ32464.1"/>
    </source>
</evidence>
<name>N2B6Z1_9FIRM</name>
<dbReference type="HOGENOM" id="CLU_2179617_0_0_9"/>
<protein>
    <recommendedName>
        <fullName evidence="3">Head fiber protein</fullName>
    </recommendedName>
</protein>
<comment type="caution">
    <text evidence="1">The sequence shown here is derived from an EMBL/GenBank/DDBJ whole genome shotgun (WGS) entry which is preliminary data.</text>
</comment>
<gene>
    <name evidence="1" type="ORF">C823_01520</name>
</gene>
<keyword evidence="2" id="KW-1185">Reference proteome</keyword>
<sequence length="109" mass="11160">MSNVKNYTEQGGEKTVIGGTLEFTDDAKVVNMPGGGSGYVLPPASYDKLGGIKVGGGLYIHEDGTLGASIDCPADHQEDSTATTVAALKDDFNALLAKLKDAGLMIANG</sequence>
<evidence type="ECO:0000313" key="2">
    <source>
        <dbReference type="Proteomes" id="UP000012589"/>
    </source>
</evidence>
<reference evidence="1 2" key="1">
    <citation type="journal article" date="2014" name="Genome Announc.">
        <title>Draft genome sequences of the altered schaedler flora, a defined bacterial community from gnotobiotic mice.</title>
        <authorList>
            <person name="Wannemuehler M.J."/>
            <person name="Overstreet A.M."/>
            <person name="Ward D.V."/>
            <person name="Phillips G.J."/>
        </authorList>
    </citation>
    <scope>NUCLEOTIDE SEQUENCE [LARGE SCALE GENOMIC DNA]</scope>
    <source>
        <strain evidence="1 2">ASF492</strain>
    </source>
</reference>
<accession>N2B6Z1</accession>
<proteinExistence type="predicted"/>
<dbReference type="eggNOG" id="ENOG5033EZ0">
    <property type="taxonomic scope" value="Bacteria"/>
</dbReference>
<dbReference type="PATRIC" id="fig|1235802.3.peg.1613"/>
<evidence type="ECO:0008006" key="3">
    <source>
        <dbReference type="Google" id="ProtNLM"/>
    </source>
</evidence>